<organism evidence="3 4">
    <name type="scientific">Xylanimonas cellulosilytica (strain DSM 15894 / JCM 12276 / CECT 5975 / KCTC 9989 / LMG 20990 / NBRC 107835 / XIL07)</name>
    <dbReference type="NCBI Taxonomy" id="446471"/>
    <lineage>
        <taxon>Bacteria</taxon>
        <taxon>Bacillati</taxon>
        <taxon>Actinomycetota</taxon>
        <taxon>Actinomycetes</taxon>
        <taxon>Micrococcales</taxon>
        <taxon>Promicromonosporaceae</taxon>
        <taxon>Xylanimonas</taxon>
    </lineage>
</organism>
<dbReference type="SMART" id="SM00530">
    <property type="entry name" value="HTH_XRE"/>
    <property type="match status" value="1"/>
</dbReference>
<accession>D1BUV9</accession>
<dbReference type="OrthoDB" id="3188736at2"/>
<dbReference type="EMBL" id="CP001821">
    <property type="protein sequence ID" value="ACZ31198.1"/>
    <property type="molecule type" value="Genomic_DNA"/>
</dbReference>
<gene>
    <name evidence="3" type="ordered locus">Xcel_2180</name>
</gene>
<dbReference type="InterPro" id="IPR010982">
    <property type="entry name" value="Lambda_DNA-bd_dom_sf"/>
</dbReference>
<keyword evidence="4" id="KW-1185">Reference proteome</keyword>
<reference evidence="3 4" key="2">
    <citation type="journal article" date="2010" name="Stand. Genomic Sci.">
        <title>Complete genome sequence of Xylanimonas cellulosilytica type strain (XIL07).</title>
        <authorList>
            <person name="Foster B."/>
            <person name="Pukall R."/>
            <person name="Abt B."/>
            <person name="Nolan M."/>
            <person name="Glavina Del Rio T."/>
            <person name="Chen F."/>
            <person name="Lucas S."/>
            <person name="Tice H."/>
            <person name="Pitluck S."/>
            <person name="Cheng J.-F."/>
            <person name="Chertkov O."/>
            <person name="Brettin T."/>
            <person name="Han C."/>
            <person name="Detter J.C."/>
            <person name="Bruce D."/>
            <person name="Goodwin L."/>
            <person name="Ivanova N."/>
            <person name="Mavromatis K."/>
            <person name="Pati A."/>
            <person name="Mikhailova N."/>
            <person name="Chen A."/>
            <person name="Palaniappan K."/>
            <person name="Land M."/>
            <person name="Hauser L."/>
            <person name="Chang Y.-J."/>
            <person name="Jeffries C.D."/>
            <person name="Chain P."/>
            <person name="Rohde M."/>
            <person name="Goeker M."/>
            <person name="Bristow J."/>
            <person name="Eisen J.A."/>
            <person name="Markowitz V."/>
            <person name="Hugenholtz P."/>
            <person name="Kyrpides N.C."/>
            <person name="Klenk H.-P."/>
            <person name="Lapidus A."/>
        </authorList>
    </citation>
    <scope>NUCLEOTIDE SEQUENCE [LARGE SCALE GENOMIC DNA]</scope>
    <source>
        <strain evidence="4">DSM 15894 / CECT 5975 / LMG 20990 / XIL07</strain>
    </source>
</reference>
<evidence type="ECO:0000313" key="3">
    <source>
        <dbReference type="EMBL" id="ACZ31198.1"/>
    </source>
</evidence>
<evidence type="ECO:0000313" key="4">
    <source>
        <dbReference type="Proteomes" id="UP000002255"/>
    </source>
</evidence>
<dbReference type="Gene3D" id="1.10.260.40">
    <property type="entry name" value="lambda repressor-like DNA-binding domains"/>
    <property type="match status" value="1"/>
</dbReference>
<dbReference type="PROSITE" id="PS50943">
    <property type="entry name" value="HTH_CROC1"/>
    <property type="match status" value="1"/>
</dbReference>
<dbReference type="RefSeq" id="WP_012878940.1">
    <property type="nucleotide sequence ID" value="NC_013530.1"/>
</dbReference>
<dbReference type="AlphaFoldDB" id="D1BUV9"/>
<dbReference type="InterPro" id="IPR050807">
    <property type="entry name" value="TransReg_Diox_bact_type"/>
</dbReference>
<dbReference type="eggNOG" id="COG1396">
    <property type="taxonomic scope" value="Bacteria"/>
</dbReference>
<dbReference type="HOGENOM" id="CLU_066192_8_4_11"/>
<dbReference type="KEGG" id="xce:Xcel_2180"/>
<dbReference type="Pfam" id="PF13560">
    <property type="entry name" value="HTH_31"/>
    <property type="match status" value="1"/>
</dbReference>
<proteinExistence type="predicted"/>
<dbReference type="STRING" id="446471.Xcel_2180"/>
<evidence type="ECO:0000259" key="2">
    <source>
        <dbReference type="PROSITE" id="PS50943"/>
    </source>
</evidence>
<dbReference type="SUPFAM" id="SSF47413">
    <property type="entry name" value="lambda repressor-like DNA-binding domains"/>
    <property type="match status" value="1"/>
</dbReference>
<dbReference type="InterPro" id="IPR001387">
    <property type="entry name" value="Cro/C1-type_HTH"/>
</dbReference>
<dbReference type="PANTHER" id="PTHR46797:SF1">
    <property type="entry name" value="METHYLPHOSPHONATE SYNTHASE"/>
    <property type="match status" value="1"/>
</dbReference>
<dbReference type="Proteomes" id="UP000002255">
    <property type="component" value="Chromosome"/>
</dbReference>
<name>D1BUV9_XYLCX</name>
<dbReference type="GO" id="GO:0003700">
    <property type="term" value="F:DNA-binding transcription factor activity"/>
    <property type="evidence" value="ECO:0007669"/>
    <property type="project" value="TreeGrafter"/>
</dbReference>
<feature type="domain" description="HTH cro/C1-type" evidence="2">
    <location>
        <begin position="18"/>
        <end position="72"/>
    </location>
</feature>
<dbReference type="PANTHER" id="PTHR46797">
    <property type="entry name" value="HTH-TYPE TRANSCRIPTIONAL REGULATOR"/>
    <property type="match status" value="1"/>
</dbReference>
<dbReference type="CDD" id="cd00093">
    <property type="entry name" value="HTH_XRE"/>
    <property type="match status" value="1"/>
</dbReference>
<reference evidence="4" key="1">
    <citation type="submission" date="2009-11" db="EMBL/GenBank/DDBJ databases">
        <title>The complete chromosome of Xylanimonas cellulosilytica DSM 15894.</title>
        <authorList>
            <consortium name="US DOE Joint Genome Institute (JGI-PGF)"/>
            <person name="Lucas S."/>
            <person name="Copeland A."/>
            <person name="Lapidus A."/>
            <person name="Glavina del Rio T."/>
            <person name="Dalin E."/>
            <person name="Tice H."/>
            <person name="Bruce D."/>
            <person name="Goodwin L."/>
            <person name="Pitluck S."/>
            <person name="Kyrpides N."/>
            <person name="Mavromatis K."/>
            <person name="Ivanova N."/>
            <person name="Mikhailova N."/>
            <person name="Foster B."/>
            <person name="Clum A."/>
            <person name="Brettin T."/>
            <person name="Detter J.C."/>
            <person name="Han C."/>
            <person name="Larimer F."/>
            <person name="Land M."/>
            <person name="Hauser L."/>
            <person name="Markowitz V."/>
            <person name="Cheng J.F."/>
            <person name="Hugenholtz P."/>
            <person name="Woyke T."/>
            <person name="Wu D."/>
            <person name="Gehrich-Schroeter G."/>
            <person name="Schneider S."/>
            <person name="Pukall S.R."/>
            <person name="Klenk H.P."/>
            <person name="Eisen J.A."/>
        </authorList>
    </citation>
    <scope>NUCLEOTIDE SEQUENCE [LARGE SCALE GENOMIC DNA]</scope>
    <source>
        <strain evidence="4">DSM 15894 / CECT 5975 / LMG 20990 / XIL07</strain>
    </source>
</reference>
<dbReference type="GO" id="GO:0003677">
    <property type="term" value="F:DNA binding"/>
    <property type="evidence" value="ECO:0007669"/>
    <property type="project" value="UniProtKB-KW"/>
</dbReference>
<keyword evidence="1" id="KW-0238">DNA-binding</keyword>
<dbReference type="GO" id="GO:0005829">
    <property type="term" value="C:cytosol"/>
    <property type="evidence" value="ECO:0007669"/>
    <property type="project" value="TreeGrafter"/>
</dbReference>
<sequence>MAGFRREPLWRHVLGDYLRRLRHRRGETLDDVARRAGVSPQYLSEVERGMKEPSSEMIAAIAGALDVTLVDLTGAIAADLSGTAPARVPATVGPQAFTLAA</sequence>
<evidence type="ECO:0000256" key="1">
    <source>
        <dbReference type="ARBA" id="ARBA00023125"/>
    </source>
</evidence>
<protein>
    <submittedName>
        <fullName evidence="3">Transcriptional regulator, XRE family</fullName>
    </submittedName>
</protein>